<evidence type="ECO:0000256" key="7">
    <source>
        <dbReference type="ARBA" id="ARBA00023002"/>
    </source>
</evidence>
<sequence>MLLRSLTLVQAFTCIQRELGGFAVALSTKSQPPPSAMTSVHSAGIAEVHEMPMSAIVRPIPSELDNAKVESLMTTIQDPKQADTVPPIDVLWIEGTEGGNYFYSFGGCHRFEAHKRLGKATITAKLVKSSLADLQHYLGGSCPKSLK</sequence>
<evidence type="ECO:0000256" key="8">
    <source>
        <dbReference type="ARBA" id="ARBA00023157"/>
    </source>
</evidence>
<reference evidence="11" key="1">
    <citation type="submission" date="2017-01" db="EMBL/GenBank/DDBJ databases">
        <title>A deep insight into the sialotranscriptome of adult male and female Cluex tarsalis mosquitoes.</title>
        <authorList>
            <person name="Ribeiro J.M."/>
            <person name="Moreira F."/>
            <person name="Bernard K.A."/>
            <person name="Calvo E."/>
        </authorList>
    </citation>
    <scope>NUCLEOTIDE SEQUENCE</scope>
    <source>
        <strain evidence="11">Kern County</strain>
        <tissue evidence="11">Salivary glands</tissue>
    </source>
</reference>
<dbReference type="PANTHER" id="PTHR21348:SF2">
    <property type="entry name" value="SULFIREDOXIN-1"/>
    <property type="match status" value="1"/>
</dbReference>
<evidence type="ECO:0000256" key="3">
    <source>
        <dbReference type="ARBA" id="ARBA00022481"/>
    </source>
</evidence>
<evidence type="ECO:0000256" key="9">
    <source>
        <dbReference type="ARBA" id="ARBA00047514"/>
    </source>
</evidence>
<keyword evidence="6" id="KW-0049">Antioxidant</keyword>
<dbReference type="GO" id="GO:0032542">
    <property type="term" value="F:sulfiredoxin activity"/>
    <property type="evidence" value="ECO:0007669"/>
    <property type="project" value="UniProtKB-EC"/>
</dbReference>
<feature type="domain" description="ParB-like N-terminal" evidence="10">
    <location>
        <begin position="47"/>
        <end position="139"/>
    </location>
</feature>
<dbReference type="GO" id="GO:0005737">
    <property type="term" value="C:cytoplasm"/>
    <property type="evidence" value="ECO:0007669"/>
    <property type="project" value="TreeGrafter"/>
</dbReference>
<keyword evidence="3" id="KW-0488">Methylation</keyword>
<dbReference type="GO" id="GO:0005524">
    <property type="term" value="F:ATP binding"/>
    <property type="evidence" value="ECO:0007669"/>
    <property type="project" value="UniProtKB-KW"/>
</dbReference>
<dbReference type="InterPro" id="IPR036086">
    <property type="entry name" value="ParB/Sulfiredoxin_sf"/>
</dbReference>
<organism evidence="11">
    <name type="scientific">Culex tarsalis</name>
    <name type="common">Encephalitis mosquito</name>
    <dbReference type="NCBI Taxonomy" id="7177"/>
    <lineage>
        <taxon>Eukaryota</taxon>
        <taxon>Metazoa</taxon>
        <taxon>Ecdysozoa</taxon>
        <taxon>Arthropoda</taxon>
        <taxon>Hexapoda</taxon>
        <taxon>Insecta</taxon>
        <taxon>Pterygota</taxon>
        <taxon>Neoptera</taxon>
        <taxon>Endopterygota</taxon>
        <taxon>Diptera</taxon>
        <taxon>Nematocera</taxon>
        <taxon>Culicoidea</taxon>
        <taxon>Culicidae</taxon>
        <taxon>Culicinae</taxon>
        <taxon>Culicini</taxon>
        <taxon>Culex</taxon>
        <taxon>Culex</taxon>
    </lineage>
</organism>
<evidence type="ECO:0000313" key="11">
    <source>
        <dbReference type="EMBL" id="JAV32832.1"/>
    </source>
</evidence>
<evidence type="ECO:0000256" key="5">
    <source>
        <dbReference type="ARBA" id="ARBA00022840"/>
    </source>
</evidence>
<dbReference type="AlphaFoldDB" id="A0A1Q3FZB8"/>
<dbReference type="EC" id="1.8.98.2" evidence="2"/>
<dbReference type="InterPro" id="IPR016692">
    <property type="entry name" value="Sulfiredoxin"/>
</dbReference>
<comment type="catalytic activity">
    <reaction evidence="9">
        <text>S-hydroxy-S-oxy-L-cysteinyl-[peroxiredoxin] + [protein]-dithiol + ATP = S-hydroxy-L-cysteinyl-[peroxiredoxin] + [protein]-disulfide + ADP + phosphate</text>
        <dbReference type="Rhea" id="RHEA:17545"/>
        <dbReference type="Rhea" id="RHEA-COMP:10593"/>
        <dbReference type="Rhea" id="RHEA-COMP:10594"/>
        <dbReference type="Rhea" id="RHEA-COMP:13681"/>
        <dbReference type="Rhea" id="RHEA-COMP:17976"/>
        <dbReference type="ChEBI" id="CHEBI:29950"/>
        <dbReference type="ChEBI" id="CHEBI:30616"/>
        <dbReference type="ChEBI" id="CHEBI:43474"/>
        <dbReference type="ChEBI" id="CHEBI:50058"/>
        <dbReference type="ChEBI" id="CHEBI:61973"/>
        <dbReference type="ChEBI" id="CHEBI:61974"/>
        <dbReference type="ChEBI" id="CHEBI:456216"/>
        <dbReference type="EC" id="1.8.98.2"/>
    </reaction>
</comment>
<name>A0A1Q3FZB8_CULTA</name>
<keyword evidence="5" id="KW-0067">ATP-binding</keyword>
<evidence type="ECO:0000256" key="2">
    <source>
        <dbReference type="ARBA" id="ARBA00013055"/>
    </source>
</evidence>
<dbReference type="FunFam" id="3.90.1530.10:FF:000001">
    <property type="entry name" value="Sulfiredoxin"/>
    <property type="match status" value="1"/>
</dbReference>
<dbReference type="InterPro" id="IPR003115">
    <property type="entry name" value="ParB_N"/>
</dbReference>
<keyword evidence="4" id="KW-0547">Nucleotide-binding</keyword>
<dbReference type="GO" id="GO:0034599">
    <property type="term" value="P:cellular response to oxidative stress"/>
    <property type="evidence" value="ECO:0007669"/>
    <property type="project" value="TreeGrafter"/>
</dbReference>
<dbReference type="Pfam" id="PF02195">
    <property type="entry name" value="ParB_N"/>
    <property type="match status" value="1"/>
</dbReference>
<dbReference type="PANTHER" id="PTHR21348">
    <property type="match status" value="1"/>
</dbReference>
<dbReference type="CDD" id="cd16395">
    <property type="entry name" value="Srx"/>
    <property type="match status" value="1"/>
</dbReference>
<dbReference type="Gene3D" id="3.90.1530.10">
    <property type="entry name" value="Conserved hypothetical protein from pyrococcus furiosus pfu- 392566-001, ParB domain"/>
    <property type="match status" value="1"/>
</dbReference>
<evidence type="ECO:0000259" key="10">
    <source>
        <dbReference type="Pfam" id="PF02195"/>
    </source>
</evidence>
<evidence type="ECO:0000256" key="6">
    <source>
        <dbReference type="ARBA" id="ARBA00022862"/>
    </source>
</evidence>
<keyword evidence="8" id="KW-1015">Disulfide bond</keyword>
<accession>A0A1Q3FZB8</accession>
<dbReference type="SUPFAM" id="SSF110849">
    <property type="entry name" value="ParB/Sulfiredoxin"/>
    <property type="match status" value="1"/>
</dbReference>
<keyword evidence="7" id="KW-0560">Oxidoreductase</keyword>
<dbReference type="EMBL" id="GFDL01002213">
    <property type="protein sequence ID" value="JAV32832.1"/>
    <property type="molecule type" value="Transcribed_RNA"/>
</dbReference>
<comment type="similarity">
    <text evidence="1">Belongs to the sulfiredoxin family.</text>
</comment>
<evidence type="ECO:0000256" key="1">
    <source>
        <dbReference type="ARBA" id="ARBA00009609"/>
    </source>
</evidence>
<protein>
    <recommendedName>
        <fullName evidence="2">sulfiredoxin</fullName>
        <ecNumber evidence="2">1.8.98.2</ecNumber>
    </recommendedName>
</protein>
<proteinExistence type="inferred from homology"/>
<evidence type="ECO:0000256" key="4">
    <source>
        <dbReference type="ARBA" id="ARBA00022741"/>
    </source>
</evidence>